<evidence type="ECO:0000313" key="2">
    <source>
        <dbReference type="EMBL" id="DAE18247.1"/>
    </source>
</evidence>
<protein>
    <submittedName>
        <fullName evidence="2">Group II intron reverse transcriptase/maturase</fullName>
    </submittedName>
</protein>
<dbReference type="InterPro" id="IPR043502">
    <property type="entry name" value="DNA/RNA_pol_sf"/>
</dbReference>
<keyword evidence="2" id="KW-0808">Transferase</keyword>
<dbReference type="InterPro" id="IPR000477">
    <property type="entry name" value="RT_dom"/>
</dbReference>
<dbReference type="SUPFAM" id="SSF56672">
    <property type="entry name" value="DNA/RNA polymerases"/>
    <property type="match status" value="1"/>
</dbReference>
<organism evidence="2">
    <name type="scientific">Siphoviridae sp. cteHV32</name>
    <dbReference type="NCBI Taxonomy" id="2825588"/>
    <lineage>
        <taxon>Viruses</taxon>
        <taxon>Duplodnaviria</taxon>
        <taxon>Heunggongvirae</taxon>
        <taxon>Uroviricota</taxon>
        <taxon>Caudoviricetes</taxon>
    </lineage>
</organism>
<dbReference type="InterPro" id="IPR051083">
    <property type="entry name" value="GrpII_Intron_Splice-Mob/Def"/>
</dbReference>
<dbReference type="PROSITE" id="PS50878">
    <property type="entry name" value="RT_POL"/>
    <property type="match status" value="1"/>
</dbReference>
<proteinExistence type="predicted"/>
<evidence type="ECO:0000259" key="1">
    <source>
        <dbReference type="PROSITE" id="PS50878"/>
    </source>
</evidence>
<feature type="domain" description="Reverse transcriptase" evidence="1">
    <location>
        <begin position="1"/>
        <end position="266"/>
    </location>
</feature>
<dbReference type="PANTHER" id="PTHR34047">
    <property type="entry name" value="NUCLEAR INTRON MATURASE 1, MITOCHONDRIAL-RELATED"/>
    <property type="match status" value="1"/>
</dbReference>
<name>A0A8S5QG67_9CAUD</name>
<keyword evidence="2" id="KW-0548">Nucleotidyltransferase</keyword>
<keyword evidence="2" id="KW-0695">RNA-directed DNA polymerase</keyword>
<dbReference type="Pfam" id="PF00078">
    <property type="entry name" value="RVT_1"/>
    <property type="match status" value="1"/>
</dbReference>
<accession>A0A8S5QG67</accession>
<reference evidence="2" key="1">
    <citation type="journal article" date="2021" name="Proc. Natl. Acad. Sci. U.S.A.">
        <title>A Catalog of Tens of Thousands of Viruses from Human Metagenomes Reveals Hidden Associations with Chronic Diseases.</title>
        <authorList>
            <person name="Tisza M.J."/>
            <person name="Buck C.B."/>
        </authorList>
    </citation>
    <scope>NUCLEOTIDE SEQUENCE</scope>
    <source>
        <strain evidence="2">CteHV32</strain>
    </source>
</reference>
<dbReference type="PANTHER" id="PTHR34047:SF8">
    <property type="entry name" value="PROTEIN YKFC"/>
    <property type="match status" value="1"/>
</dbReference>
<sequence>MDKDIVASFENLYCSYKKVKSGKKFNSGTARFSNLSLEGIHLLKEQLESQTYTINPYNKFQIHEPKERTIESCSFKDKVVQRCFSDYVLTPKLEKILIKWNTAGQQGKGQHMAMDGLKEQMLDFYEKNGINGWIVKCDIHKYFYSIDHEIMKDVLDYYFDDNFTIWLNHLFIDSTGNPGLPLGNQVNLKYALLLLHSLDQMITIEFGNPYYGRYNDDFYVLCKTKDIAREILEAIRMMVKSLGVELNPKSQIVPFRMGLCYLGFHHYVTDKGKYIRKLRGDRKRNTQKKVRRWVRAVNEEKMPVEKFNEKYGACRNHMLHGNCIKLCHSMDLEIERRMK</sequence>
<dbReference type="GO" id="GO:0003964">
    <property type="term" value="F:RNA-directed DNA polymerase activity"/>
    <property type="evidence" value="ECO:0007669"/>
    <property type="project" value="UniProtKB-KW"/>
</dbReference>
<dbReference type="EMBL" id="BK015653">
    <property type="protein sequence ID" value="DAE18247.1"/>
    <property type="molecule type" value="Genomic_DNA"/>
</dbReference>